<accession>A0ABX8AVX7</accession>
<dbReference type="EMBL" id="CP074131">
    <property type="protein sequence ID" value="QUS59204.1"/>
    <property type="molecule type" value="Genomic_DNA"/>
</dbReference>
<gene>
    <name evidence="1" type="ORF">KGB56_26845</name>
</gene>
<geneLocation type="plasmid" evidence="1 2">
    <name>pAb134-05</name>
</geneLocation>
<keyword evidence="2" id="KW-1185">Reference proteome</keyword>
<keyword evidence="1" id="KW-0614">Plasmid</keyword>
<sequence length="174" mass="19712">MTTRKQVRQAFMDLIQEGRDHTTDYPALTSVVTLSKKSNLPISGLPAEYPVVMVSLEQELLVQERGHNYLQHQVLVQSRGHNTPGFKARTAQVVVEVRAFGDDSEDRVEELADEIELLTDRKNTLPGDVVRQVQLEMVKVTQGTEEQASVSVAVMTFTANYQSEAENWEEFYEQ</sequence>
<dbReference type="RefSeq" id="WP_075699204.1">
    <property type="nucleotide sequence ID" value="NZ_CP074131.1"/>
</dbReference>
<proteinExistence type="predicted"/>
<name>A0ABX8AVX7_9HYPH</name>
<dbReference type="Proteomes" id="UP000680706">
    <property type="component" value="Plasmid pAb134-05"/>
</dbReference>
<evidence type="ECO:0000313" key="1">
    <source>
        <dbReference type="EMBL" id="QUS59204.1"/>
    </source>
</evidence>
<organism evidence="1 2">
    <name type="scientific">Pseudovibrio brasiliensis</name>
    <dbReference type="NCBI Taxonomy" id="1898042"/>
    <lineage>
        <taxon>Bacteria</taxon>
        <taxon>Pseudomonadati</taxon>
        <taxon>Pseudomonadota</taxon>
        <taxon>Alphaproteobacteria</taxon>
        <taxon>Hyphomicrobiales</taxon>
        <taxon>Stappiaceae</taxon>
        <taxon>Pseudovibrio</taxon>
    </lineage>
</organism>
<evidence type="ECO:0000313" key="2">
    <source>
        <dbReference type="Proteomes" id="UP000680706"/>
    </source>
</evidence>
<protein>
    <submittedName>
        <fullName evidence="1">Uncharacterized protein</fullName>
    </submittedName>
</protein>
<reference evidence="1 2" key="1">
    <citation type="journal article" date="2021" name="Angew. Chem. Int. Ed. Engl.">
        <title>A novel family of nonribosomal peptides modulate collective behavior in Pseudovibrio bacteria isolated from marine sponges.</title>
        <authorList>
            <person name="Ioca L.P."/>
            <person name="Dai Y."/>
            <person name="Kunakom S."/>
            <person name="Diaz-Espinosa J."/>
            <person name="Krunic A."/>
            <person name="Crnkovic C.M."/>
            <person name="Orjala J."/>
            <person name="Sanchez L.M."/>
            <person name="Ferreira A.G."/>
            <person name="Berlinck R.G.S."/>
            <person name="Eustaquio A.S."/>
        </authorList>
    </citation>
    <scope>NUCLEOTIDE SEQUENCE [LARGE SCALE GENOMIC DNA]</scope>
    <source>
        <strain evidence="1 2">Ab134</strain>
        <plasmid evidence="1 2">pAb134-05</plasmid>
    </source>
</reference>